<evidence type="ECO:0000256" key="4">
    <source>
        <dbReference type="ARBA" id="ARBA00023125"/>
    </source>
</evidence>
<sequence>MAAAQAGDRAAYEALLRDCVPLIKAIAGRQGVPRDRRDDVVQDVLLTIHRARHTYDPSRPFTAWLRVIAERRAIDVLRRTRRNDLREVHAPLAFDAYPDEDADPARGVAQTEVSGRVSEALAGLPPSQREAVETLVLQEQTLTEAAIATRRTKVALKVNLHRALKTLRSKLARTEWTP</sequence>
<dbReference type="PANTHER" id="PTHR43133">
    <property type="entry name" value="RNA POLYMERASE ECF-TYPE SIGMA FACTO"/>
    <property type="match status" value="1"/>
</dbReference>
<dbReference type="Gene3D" id="1.10.1740.10">
    <property type="match status" value="1"/>
</dbReference>
<dbReference type="InterPro" id="IPR039425">
    <property type="entry name" value="RNA_pol_sigma-70-like"/>
</dbReference>
<accession>A0A346A053</accession>
<dbReference type="SUPFAM" id="SSF88659">
    <property type="entry name" value="Sigma3 and sigma4 domains of RNA polymerase sigma factors"/>
    <property type="match status" value="1"/>
</dbReference>
<reference evidence="8 9" key="1">
    <citation type="submission" date="2018-07" db="EMBL/GenBank/DDBJ databases">
        <authorList>
            <person name="Quirk P.G."/>
            <person name="Krulwich T.A."/>
        </authorList>
    </citation>
    <scope>NUCLEOTIDE SEQUENCE [LARGE SCALE GENOMIC DNA]</scope>
    <source>
        <strain evidence="8 9">CC-BB4</strain>
    </source>
</reference>
<evidence type="ECO:0000259" key="7">
    <source>
        <dbReference type="Pfam" id="PF08281"/>
    </source>
</evidence>
<feature type="domain" description="RNA polymerase sigma factor 70 region 4 type 2" evidence="7">
    <location>
        <begin position="116"/>
        <end position="167"/>
    </location>
</feature>
<dbReference type="GO" id="GO:0006352">
    <property type="term" value="P:DNA-templated transcription initiation"/>
    <property type="evidence" value="ECO:0007669"/>
    <property type="project" value="InterPro"/>
</dbReference>
<dbReference type="InterPro" id="IPR013324">
    <property type="entry name" value="RNA_pol_sigma_r3/r4-like"/>
</dbReference>
<keyword evidence="4" id="KW-0238">DNA-binding</keyword>
<organism evidence="8 9">
    <name type="scientific">Pseudolabrys taiwanensis</name>
    <dbReference type="NCBI Taxonomy" id="331696"/>
    <lineage>
        <taxon>Bacteria</taxon>
        <taxon>Pseudomonadati</taxon>
        <taxon>Pseudomonadota</taxon>
        <taxon>Alphaproteobacteria</taxon>
        <taxon>Hyphomicrobiales</taxon>
        <taxon>Xanthobacteraceae</taxon>
        <taxon>Pseudolabrys</taxon>
    </lineage>
</organism>
<dbReference type="NCBIfam" id="TIGR02937">
    <property type="entry name" value="sigma70-ECF"/>
    <property type="match status" value="1"/>
</dbReference>
<dbReference type="InterPro" id="IPR013325">
    <property type="entry name" value="RNA_pol_sigma_r2"/>
</dbReference>
<dbReference type="GO" id="GO:0003677">
    <property type="term" value="F:DNA binding"/>
    <property type="evidence" value="ECO:0007669"/>
    <property type="project" value="UniProtKB-KW"/>
</dbReference>
<keyword evidence="5" id="KW-0804">Transcription</keyword>
<dbReference type="SUPFAM" id="SSF88946">
    <property type="entry name" value="Sigma2 domain of RNA polymerase sigma factors"/>
    <property type="match status" value="1"/>
</dbReference>
<evidence type="ECO:0000259" key="6">
    <source>
        <dbReference type="Pfam" id="PF04542"/>
    </source>
</evidence>
<evidence type="ECO:0000313" key="8">
    <source>
        <dbReference type="EMBL" id="AXK82550.1"/>
    </source>
</evidence>
<dbReference type="InterPro" id="IPR013249">
    <property type="entry name" value="RNA_pol_sigma70_r4_t2"/>
</dbReference>
<dbReference type="PANTHER" id="PTHR43133:SF58">
    <property type="entry name" value="ECF RNA POLYMERASE SIGMA FACTOR SIGD"/>
    <property type="match status" value="1"/>
</dbReference>
<evidence type="ECO:0000313" key="9">
    <source>
        <dbReference type="Proteomes" id="UP000254889"/>
    </source>
</evidence>
<name>A0A346A053_9HYPH</name>
<feature type="domain" description="RNA polymerase sigma-70 region 2" evidence="6">
    <location>
        <begin position="16"/>
        <end position="82"/>
    </location>
</feature>
<keyword evidence="9" id="KW-1185">Reference proteome</keyword>
<comment type="similarity">
    <text evidence="1">Belongs to the sigma-70 factor family. ECF subfamily.</text>
</comment>
<dbReference type="EMBL" id="CP031417">
    <property type="protein sequence ID" value="AXK82550.1"/>
    <property type="molecule type" value="Genomic_DNA"/>
</dbReference>
<dbReference type="Pfam" id="PF04542">
    <property type="entry name" value="Sigma70_r2"/>
    <property type="match status" value="1"/>
</dbReference>
<dbReference type="AlphaFoldDB" id="A0A346A053"/>
<dbReference type="InterPro" id="IPR007627">
    <property type="entry name" value="RNA_pol_sigma70_r2"/>
</dbReference>
<dbReference type="Pfam" id="PF08281">
    <property type="entry name" value="Sigma70_r4_2"/>
    <property type="match status" value="1"/>
</dbReference>
<evidence type="ECO:0000256" key="2">
    <source>
        <dbReference type="ARBA" id="ARBA00023015"/>
    </source>
</evidence>
<keyword evidence="3" id="KW-0731">Sigma factor</keyword>
<keyword evidence="2" id="KW-0805">Transcription regulation</keyword>
<dbReference type="GO" id="GO:0016987">
    <property type="term" value="F:sigma factor activity"/>
    <property type="evidence" value="ECO:0007669"/>
    <property type="project" value="UniProtKB-KW"/>
</dbReference>
<dbReference type="Proteomes" id="UP000254889">
    <property type="component" value="Chromosome"/>
</dbReference>
<proteinExistence type="inferred from homology"/>
<gene>
    <name evidence="8" type="ORF">DW352_19695</name>
</gene>
<evidence type="ECO:0000256" key="3">
    <source>
        <dbReference type="ARBA" id="ARBA00023082"/>
    </source>
</evidence>
<dbReference type="Gene3D" id="1.10.10.10">
    <property type="entry name" value="Winged helix-like DNA-binding domain superfamily/Winged helix DNA-binding domain"/>
    <property type="match status" value="1"/>
</dbReference>
<dbReference type="KEGG" id="ptaw:DW352_19695"/>
<evidence type="ECO:0000256" key="1">
    <source>
        <dbReference type="ARBA" id="ARBA00010641"/>
    </source>
</evidence>
<dbReference type="InterPro" id="IPR014284">
    <property type="entry name" value="RNA_pol_sigma-70_dom"/>
</dbReference>
<protein>
    <submittedName>
        <fullName evidence="8">RNA polymerase sigma factor</fullName>
    </submittedName>
</protein>
<evidence type="ECO:0000256" key="5">
    <source>
        <dbReference type="ARBA" id="ARBA00023163"/>
    </source>
</evidence>
<dbReference type="OrthoDB" id="7041663at2"/>
<dbReference type="InterPro" id="IPR036388">
    <property type="entry name" value="WH-like_DNA-bd_sf"/>
</dbReference>